<dbReference type="Pfam" id="PF00443">
    <property type="entry name" value="UCH"/>
    <property type="match status" value="1"/>
</dbReference>
<dbReference type="Proteomes" id="UP000275267">
    <property type="component" value="Unassembled WGS sequence"/>
</dbReference>
<dbReference type="InterPro" id="IPR038765">
    <property type="entry name" value="Papain-like_cys_pep_sf"/>
</dbReference>
<dbReference type="AlphaFoldDB" id="A0A3L6QMF0"/>
<keyword evidence="5" id="KW-1185">Reference proteome</keyword>
<reference evidence="5" key="1">
    <citation type="journal article" date="2019" name="Nat. Commun.">
        <title>The genome of broomcorn millet.</title>
        <authorList>
            <person name="Zou C."/>
            <person name="Miki D."/>
            <person name="Li D."/>
            <person name="Tang Q."/>
            <person name="Xiao L."/>
            <person name="Rajput S."/>
            <person name="Deng P."/>
            <person name="Jia W."/>
            <person name="Huang R."/>
            <person name="Zhang M."/>
            <person name="Sun Y."/>
            <person name="Hu J."/>
            <person name="Fu X."/>
            <person name="Schnable P.S."/>
            <person name="Li F."/>
            <person name="Zhang H."/>
            <person name="Feng B."/>
            <person name="Zhu X."/>
            <person name="Liu R."/>
            <person name="Schnable J.C."/>
            <person name="Zhu J.-K."/>
            <person name="Zhang H."/>
        </authorList>
    </citation>
    <scope>NUCLEOTIDE SEQUENCE [LARGE SCALE GENOMIC DNA]</scope>
</reference>
<dbReference type="InterPro" id="IPR050185">
    <property type="entry name" value="Ub_carboxyl-term_hydrolase"/>
</dbReference>
<feature type="region of interest" description="Disordered" evidence="2">
    <location>
        <begin position="590"/>
        <end position="617"/>
    </location>
</feature>
<dbReference type="InterPro" id="IPR057372">
    <property type="entry name" value="Ubiquitin_UBP8/5"/>
</dbReference>
<name>A0A3L6QMF0_PANMI</name>
<comment type="similarity">
    <text evidence="1">Belongs to the peptidase C19 family.</text>
</comment>
<dbReference type="InterPro" id="IPR018200">
    <property type="entry name" value="USP_CS"/>
</dbReference>
<comment type="caution">
    <text evidence="4">The sequence shown here is derived from an EMBL/GenBank/DDBJ whole genome shotgun (WGS) entry which is preliminary data.</text>
</comment>
<dbReference type="Gene3D" id="3.90.70.10">
    <property type="entry name" value="Cysteine proteinases"/>
    <property type="match status" value="1"/>
</dbReference>
<organism evidence="4 5">
    <name type="scientific">Panicum miliaceum</name>
    <name type="common">Proso millet</name>
    <name type="synonym">Broomcorn millet</name>
    <dbReference type="NCBI Taxonomy" id="4540"/>
    <lineage>
        <taxon>Eukaryota</taxon>
        <taxon>Viridiplantae</taxon>
        <taxon>Streptophyta</taxon>
        <taxon>Embryophyta</taxon>
        <taxon>Tracheophyta</taxon>
        <taxon>Spermatophyta</taxon>
        <taxon>Magnoliopsida</taxon>
        <taxon>Liliopsida</taxon>
        <taxon>Poales</taxon>
        <taxon>Poaceae</taxon>
        <taxon>PACMAD clade</taxon>
        <taxon>Panicoideae</taxon>
        <taxon>Panicodae</taxon>
        <taxon>Paniceae</taxon>
        <taxon>Panicinae</taxon>
        <taxon>Panicum</taxon>
        <taxon>Panicum sect. Panicum</taxon>
    </lineage>
</organism>
<dbReference type="PROSITE" id="PS00972">
    <property type="entry name" value="USP_1"/>
    <property type="match status" value="1"/>
</dbReference>
<evidence type="ECO:0000256" key="1">
    <source>
        <dbReference type="ARBA" id="ARBA00009085"/>
    </source>
</evidence>
<feature type="compositionally biased region" description="Polar residues" evidence="2">
    <location>
        <begin position="590"/>
        <end position="600"/>
    </location>
</feature>
<evidence type="ECO:0000256" key="2">
    <source>
        <dbReference type="SAM" id="MobiDB-lite"/>
    </source>
</evidence>
<accession>A0A3L6QMF0</accession>
<dbReference type="OrthoDB" id="292964at2759"/>
<dbReference type="InterPro" id="IPR028889">
    <property type="entry name" value="USP"/>
</dbReference>
<sequence>MATAATASHPASASTSGRDALAAASSSPAAVCLVPFRWWARVREEEAAGGVRYAATAAASPSYYGLRLLHSFLHPDLVLRLERGDGRAGGGAGGGAGGRSYALVPADELSRALARQNSGFGLQNKHSFAGDSAGAYPLVLRISVRETSILTLKISKKDNPVENYKRANKIFNVDSQPVHVWDFSGQTNLILMNEWNRLHHDCCPADQENLLEVQVYAMSDSLTSKIGGTNKENSLDLDAHSYNRSFGRAGSMGLIGLENLGNTCFMNSSIQCLAHTPKLVDYFLGDYTRNINRTNPLGLNGELALAFGELLRSLWTTDRKPVEPHNFKEKIARFAPQFSGFNQHDSQELLAFLLDGLHEDLNQVKCKPYEEAKDASGRPDEEVADEYWSNHLARNDSVIVDTCHGQYKSTLTCPTCSKRSVTFDPFMYLSLPVPSTAKRAMAVTVFSTDGSREPCSYDVNVPKFGTLSDLVQALSIACLLGDDEILLVAEVYNNCILRYLEEPSDSVSLLRDGDKLAAYRLPKKYEKSPLVIFTHQHFDEHSSGDNLTPQKKEFEAPLLAVLPERVNGLSLQNIYLKLLNPFQLSKRASSLNGSAGSNVDSADLMDGMPSDSGSNFQDIQLEDDPGSSNCSTNECEITNAPDELYDGGAADPNKERRVEDFEFYLRNERGDVQQQKIEINELDLLETIPSRLHVNVHWQQNASIQYAASMLNSLPEIHKLELTPKGTEDSVALHGCLEAFLKEEPLGPEDMW</sequence>
<dbReference type="GO" id="GO:0016579">
    <property type="term" value="P:protein deubiquitination"/>
    <property type="evidence" value="ECO:0007669"/>
    <property type="project" value="InterPro"/>
</dbReference>
<dbReference type="STRING" id="4540.A0A3L6QMF0"/>
<gene>
    <name evidence="4" type="ORF">C2845_PM04G03320</name>
</gene>
<dbReference type="SUPFAM" id="SSF54001">
    <property type="entry name" value="Cysteine proteinases"/>
    <property type="match status" value="1"/>
</dbReference>
<evidence type="ECO:0000313" key="4">
    <source>
        <dbReference type="EMBL" id="RLM84658.1"/>
    </source>
</evidence>
<feature type="domain" description="USP" evidence="3">
    <location>
        <begin position="255"/>
        <end position="752"/>
    </location>
</feature>
<dbReference type="PANTHER" id="PTHR21646">
    <property type="entry name" value="UBIQUITIN CARBOXYL-TERMINAL HYDROLASE"/>
    <property type="match status" value="1"/>
</dbReference>
<proteinExistence type="inferred from homology"/>
<dbReference type="InterPro" id="IPR001394">
    <property type="entry name" value="Peptidase_C19_UCH"/>
</dbReference>
<dbReference type="PROSITE" id="PS50235">
    <property type="entry name" value="USP_3"/>
    <property type="match status" value="1"/>
</dbReference>
<dbReference type="PANTHER" id="PTHR21646:SF68">
    <property type="entry name" value="UBIQUITIN CARBOXYL-TERMINAL HYDROLASE"/>
    <property type="match status" value="1"/>
</dbReference>
<dbReference type="Pfam" id="PF25242">
    <property type="entry name" value="Ubiquitin_UBP8"/>
    <property type="match status" value="1"/>
</dbReference>
<dbReference type="GO" id="GO:0004843">
    <property type="term" value="F:cysteine-type deubiquitinase activity"/>
    <property type="evidence" value="ECO:0007669"/>
    <property type="project" value="InterPro"/>
</dbReference>
<evidence type="ECO:0000259" key="3">
    <source>
        <dbReference type="PROSITE" id="PS50235"/>
    </source>
</evidence>
<evidence type="ECO:0000313" key="5">
    <source>
        <dbReference type="Proteomes" id="UP000275267"/>
    </source>
</evidence>
<dbReference type="EMBL" id="PQIB02000011">
    <property type="protein sequence ID" value="RLM84658.1"/>
    <property type="molecule type" value="Genomic_DNA"/>
</dbReference>
<protein>
    <recommendedName>
        <fullName evidence="3">USP domain-containing protein</fullName>
    </recommendedName>
</protein>